<keyword evidence="5 7" id="KW-1133">Transmembrane helix</keyword>
<dbReference type="PANTHER" id="PTHR24221">
    <property type="entry name" value="ATP-BINDING CASSETTE SUB-FAMILY B"/>
    <property type="match status" value="1"/>
</dbReference>
<dbReference type="SMART" id="SM00382">
    <property type="entry name" value="AAA"/>
    <property type="match status" value="1"/>
</dbReference>
<dbReference type="Gene3D" id="3.40.50.300">
    <property type="entry name" value="P-loop containing nucleotide triphosphate hydrolases"/>
    <property type="match status" value="1"/>
</dbReference>
<feature type="transmembrane region" description="Helical" evidence="7">
    <location>
        <begin position="66"/>
        <end position="84"/>
    </location>
</feature>
<evidence type="ECO:0000256" key="7">
    <source>
        <dbReference type="SAM" id="Phobius"/>
    </source>
</evidence>
<evidence type="ECO:0000256" key="2">
    <source>
        <dbReference type="ARBA" id="ARBA00022692"/>
    </source>
</evidence>
<dbReference type="SUPFAM" id="SSF90123">
    <property type="entry name" value="ABC transporter transmembrane region"/>
    <property type="match status" value="1"/>
</dbReference>
<feature type="domain" description="ABC transporter" evidence="8">
    <location>
        <begin position="242"/>
        <end position="456"/>
    </location>
</feature>
<feature type="domain" description="ABC transmembrane type-1" evidence="9">
    <location>
        <begin position="11"/>
        <end position="208"/>
    </location>
</feature>
<dbReference type="InterPro" id="IPR011527">
    <property type="entry name" value="ABC1_TM_dom"/>
</dbReference>
<dbReference type="Pfam" id="PF00005">
    <property type="entry name" value="ABC_tran"/>
    <property type="match status" value="1"/>
</dbReference>
<dbReference type="GO" id="GO:0005524">
    <property type="term" value="F:ATP binding"/>
    <property type="evidence" value="ECO:0007669"/>
    <property type="project" value="UniProtKB-KW"/>
</dbReference>
<evidence type="ECO:0000259" key="8">
    <source>
        <dbReference type="PROSITE" id="PS50893"/>
    </source>
</evidence>
<dbReference type="PANTHER" id="PTHR24221:SF590">
    <property type="entry name" value="COMPONENT LINKED WITH THE ASSEMBLY OF CYTOCHROME' TRANSPORT TRANSMEMBRANE ATP-BINDING PROTEIN ABC TRANSPORTER CYDD-RELATED"/>
    <property type="match status" value="1"/>
</dbReference>
<evidence type="ECO:0000256" key="4">
    <source>
        <dbReference type="ARBA" id="ARBA00022840"/>
    </source>
</evidence>
<dbReference type="InterPro" id="IPR039421">
    <property type="entry name" value="Type_1_exporter"/>
</dbReference>
<dbReference type="Pfam" id="PF00664">
    <property type="entry name" value="ABC_membrane"/>
    <property type="match status" value="1"/>
</dbReference>
<dbReference type="InterPro" id="IPR027417">
    <property type="entry name" value="P-loop_NTPase"/>
</dbReference>
<name>A0A6J6LKR5_9ZZZZ</name>
<dbReference type="Gene3D" id="1.20.1560.10">
    <property type="entry name" value="ABC transporter type 1, transmembrane domain"/>
    <property type="match status" value="1"/>
</dbReference>
<evidence type="ECO:0000313" key="10">
    <source>
        <dbReference type="EMBL" id="CAB4661154.1"/>
    </source>
</evidence>
<comment type="subcellular location">
    <subcellularLocation>
        <location evidence="1">Membrane</location>
        <topology evidence="1">Multi-pass membrane protein</topology>
    </subcellularLocation>
</comment>
<dbReference type="GO" id="GO:0140359">
    <property type="term" value="F:ABC-type transporter activity"/>
    <property type="evidence" value="ECO:0007669"/>
    <property type="project" value="InterPro"/>
</dbReference>
<sequence>MQLRAETTRRVSNYGKVSPAELVTVLTKGLNALDIYLGRFIPQMAFAGIVPFAIMAAIFVNDYLSAIIAIATLPLIPVFGALIGKYSADEVSRKWQSLGTLSRYFEDSLRGFTTLKIFGRSASQSERIGAMGKKYTDETMKVLRISFLSAFALELVATISVAVVAVSVGLRLVAGTMEFKPAMIVLILAPEVYFPVRNAASLFHASEDGTQSLRELSRIQGDDVAEVSQDGAHIDSSTVVAIAWQDWTFVRNAFEKIRIPASQVNRGELLFIFGESGIGKSTFASNLLAINFDSDLQIISAANPILLTRANRESYQKLLGWIPQSPQLASGSVRDQFLILDRKLADLEIVSALEQAGLSVNELPQGLDTQLGKGGEQSHSASGGQVRRIAVARALIRKPSIVIADEPTADLDHESAQAVMNSLRKAQAAGGIVICITHDYSLIAENDRVIEVVRGTP</sequence>
<accession>A0A6J6LKR5</accession>
<feature type="transmembrane region" description="Helical" evidence="7">
    <location>
        <begin position="40"/>
        <end position="60"/>
    </location>
</feature>
<dbReference type="InterPro" id="IPR036640">
    <property type="entry name" value="ABC1_TM_sf"/>
</dbReference>
<dbReference type="GO" id="GO:0016020">
    <property type="term" value="C:membrane"/>
    <property type="evidence" value="ECO:0007669"/>
    <property type="project" value="UniProtKB-SubCell"/>
</dbReference>
<organism evidence="10">
    <name type="scientific">freshwater metagenome</name>
    <dbReference type="NCBI Taxonomy" id="449393"/>
    <lineage>
        <taxon>unclassified sequences</taxon>
        <taxon>metagenomes</taxon>
        <taxon>ecological metagenomes</taxon>
    </lineage>
</organism>
<dbReference type="CDD" id="cd18584">
    <property type="entry name" value="ABC_6TM_AarD_CydD"/>
    <property type="match status" value="1"/>
</dbReference>
<dbReference type="SUPFAM" id="SSF52540">
    <property type="entry name" value="P-loop containing nucleoside triphosphate hydrolases"/>
    <property type="match status" value="1"/>
</dbReference>
<dbReference type="AlphaFoldDB" id="A0A6J6LKR5"/>
<evidence type="ECO:0000259" key="9">
    <source>
        <dbReference type="PROSITE" id="PS50929"/>
    </source>
</evidence>
<dbReference type="PROSITE" id="PS50929">
    <property type="entry name" value="ABC_TM1F"/>
    <property type="match status" value="1"/>
</dbReference>
<keyword evidence="6 7" id="KW-0472">Membrane</keyword>
<evidence type="ECO:0000256" key="6">
    <source>
        <dbReference type="ARBA" id="ARBA00023136"/>
    </source>
</evidence>
<keyword evidence="2 7" id="KW-0812">Transmembrane</keyword>
<dbReference type="GO" id="GO:0016887">
    <property type="term" value="F:ATP hydrolysis activity"/>
    <property type="evidence" value="ECO:0007669"/>
    <property type="project" value="InterPro"/>
</dbReference>
<dbReference type="InterPro" id="IPR003593">
    <property type="entry name" value="AAA+_ATPase"/>
</dbReference>
<evidence type="ECO:0000256" key="5">
    <source>
        <dbReference type="ARBA" id="ARBA00022989"/>
    </source>
</evidence>
<evidence type="ECO:0000256" key="1">
    <source>
        <dbReference type="ARBA" id="ARBA00004141"/>
    </source>
</evidence>
<dbReference type="PROSITE" id="PS50893">
    <property type="entry name" value="ABC_TRANSPORTER_2"/>
    <property type="match status" value="1"/>
</dbReference>
<reference evidence="10" key="1">
    <citation type="submission" date="2020-05" db="EMBL/GenBank/DDBJ databases">
        <authorList>
            <person name="Chiriac C."/>
            <person name="Salcher M."/>
            <person name="Ghai R."/>
            <person name="Kavagutti S V."/>
        </authorList>
    </citation>
    <scope>NUCLEOTIDE SEQUENCE</scope>
</reference>
<keyword evidence="4" id="KW-0067">ATP-binding</keyword>
<feature type="transmembrane region" description="Helical" evidence="7">
    <location>
        <begin position="142"/>
        <end position="170"/>
    </location>
</feature>
<keyword evidence="3" id="KW-0547">Nucleotide-binding</keyword>
<dbReference type="InterPro" id="IPR003439">
    <property type="entry name" value="ABC_transporter-like_ATP-bd"/>
</dbReference>
<evidence type="ECO:0000256" key="3">
    <source>
        <dbReference type="ARBA" id="ARBA00022741"/>
    </source>
</evidence>
<dbReference type="EMBL" id="CAEZWT010000010">
    <property type="protein sequence ID" value="CAB4661154.1"/>
    <property type="molecule type" value="Genomic_DNA"/>
</dbReference>
<proteinExistence type="predicted"/>
<protein>
    <submittedName>
        <fullName evidence="10">Unannotated protein</fullName>
    </submittedName>
</protein>
<gene>
    <name evidence="10" type="ORF">UFOPK2289_00521</name>
</gene>